<dbReference type="EMBL" id="BNAT01000015">
    <property type="protein sequence ID" value="GHE28857.1"/>
    <property type="molecule type" value="Genomic_DNA"/>
</dbReference>
<evidence type="ECO:0000313" key="2">
    <source>
        <dbReference type="Proteomes" id="UP000603227"/>
    </source>
</evidence>
<reference evidence="1" key="1">
    <citation type="journal article" date="2014" name="Int. J. Syst. Evol. Microbiol.">
        <title>Complete genome sequence of Corynebacterium casei LMG S-19264T (=DSM 44701T), isolated from a smear-ripened cheese.</title>
        <authorList>
            <consortium name="US DOE Joint Genome Institute (JGI-PGF)"/>
            <person name="Walter F."/>
            <person name="Albersmeier A."/>
            <person name="Kalinowski J."/>
            <person name="Ruckert C."/>
        </authorList>
    </citation>
    <scope>NUCLEOTIDE SEQUENCE</scope>
    <source>
        <strain evidence="1">CGMCC 4.7403</strain>
    </source>
</reference>
<sequence>MFPGTLTSDRLRRAARFAGLPVTDGGADPLQTMLKIQNDVSSVVEELLTEAAAELVAERAGLLTAEWLDK</sequence>
<dbReference type="AlphaFoldDB" id="A0A918YY96"/>
<proteinExistence type="predicted"/>
<accession>A0A918YY96</accession>
<evidence type="ECO:0000313" key="1">
    <source>
        <dbReference type="EMBL" id="GHE28857.1"/>
    </source>
</evidence>
<dbReference type="Proteomes" id="UP000603227">
    <property type="component" value="Unassembled WGS sequence"/>
</dbReference>
<organism evidence="1 2">
    <name type="scientific">Streptomyces capitiformicae</name>
    <dbReference type="NCBI Taxonomy" id="2014920"/>
    <lineage>
        <taxon>Bacteria</taxon>
        <taxon>Bacillati</taxon>
        <taxon>Actinomycetota</taxon>
        <taxon>Actinomycetes</taxon>
        <taxon>Kitasatosporales</taxon>
        <taxon>Streptomycetaceae</taxon>
        <taxon>Streptomyces</taxon>
    </lineage>
</organism>
<keyword evidence="2" id="KW-1185">Reference proteome</keyword>
<name>A0A918YY96_9ACTN</name>
<dbReference type="RefSeq" id="WP_229913952.1">
    <property type="nucleotide sequence ID" value="NZ_BNAT01000015.1"/>
</dbReference>
<gene>
    <name evidence="1" type="ORF">GCM10017771_44180</name>
</gene>
<reference evidence="1" key="2">
    <citation type="submission" date="2020-09" db="EMBL/GenBank/DDBJ databases">
        <authorList>
            <person name="Sun Q."/>
            <person name="Zhou Y."/>
        </authorList>
    </citation>
    <scope>NUCLEOTIDE SEQUENCE</scope>
    <source>
        <strain evidence="1">CGMCC 4.7403</strain>
    </source>
</reference>
<protein>
    <submittedName>
        <fullName evidence="1">Uncharacterized protein</fullName>
    </submittedName>
</protein>
<comment type="caution">
    <text evidence="1">The sequence shown here is derived from an EMBL/GenBank/DDBJ whole genome shotgun (WGS) entry which is preliminary data.</text>
</comment>